<protein>
    <submittedName>
        <fullName evidence="2">Uncharacterized protein</fullName>
    </submittedName>
</protein>
<evidence type="ECO:0000256" key="1">
    <source>
        <dbReference type="SAM" id="MobiDB-lite"/>
    </source>
</evidence>
<accession>A0A5C3NST5</accession>
<organism evidence="2 3">
    <name type="scientific">Polyporus arcularius HHB13444</name>
    <dbReference type="NCBI Taxonomy" id="1314778"/>
    <lineage>
        <taxon>Eukaryota</taxon>
        <taxon>Fungi</taxon>
        <taxon>Dikarya</taxon>
        <taxon>Basidiomycota</taxon>
        <taxon>Agaricomycotina</taxon>
        <taxon>Agaricomycetes</taxon>
        <taxon>Polyporales</taxon>
        <taxon>Polyporaceae</taxon>
        <taxon>Polyporus</taxon>
    </lineage>
</organism>
<evidence type="ECO:0000313" key="2">
    <source>
        <dbReference type="EMBL" id="TFK79468.1"/>
    </source>
</evidence>
<feature type="compositionally biased region" description="Gly residues" evidence="1">
    <location>
        <begin position="806"/>
        <end position="823"/>
    </location>
</feature>
<feature type="region of interest" description="Disordered" evidence="1">
    <location>
        <begin position="1"/>
        <end position="73"/>
    </location>
</feature>
<sequence>MADATDSNPPAPASDTHPLELLETPTQRPPSVPLNRPQTSNAARPTGYNPPPTPNPLAAASSAESGAPTPHVAAETLPLSPFQFHCNPPPSTKMGSSFSSMLHDDKFTSPTPQSRNLFSFNTAPKPNMGTEVNQLGAGIPYFATTLVNGKRPYKRQRSLSSPSPPRDLLAHQFPARENPGTILTTGPEGSTLADSLYGPQTAHATMDAKQVRPQLVSSREYNERVHWKAATIYKNETGVETFEYPKFTPGEAIVDPPPPQSQTNQNEQHATHRLPGSGGYAQETGRGVAENAQLPPMNPETWQSLTQEDEAMMEADNANMPGTYNDENRPPLLASARALFPSAFSLPGLLPATNPPSAPQAAPAFPMRKWNLTEAERAVQQTPGHPYRRRIKSPAPDVNNRLFRTDYYTDMKQNPMLDPMQPTPNPAVARARTQIAQEVLPTTLIPPPPRPFPGTFPQPTSWQAMDMVNVRPPLDEESMMRMPPEGGPRIHNDSAWGPFRGLAKTRVGYILNLPKDRTVKYTVWGSPSATSDPIDVLYGRAQSLISRFLKGATNFRIIAPESEWGRRVAPNALNAPGAWIASELTPAQATALVDQHCLSTPEITIFCTRITLENPQFLFRAGNFISKDPDLILETLRHAFVEPNMRARITALLRQNPNYAGMDAEHAFLRFLTTIEMDIKEVPTSGMFSRTDTVVAVYCDPPTLNPERWLEWARDFRAMKLQHPQFLNSANVLPPIRCSGCHSVDHYLDQCEWPEMSDWRAPLPNSSTANSVFDWFSYNRSSTPTDRAGPSNSRPHDDSYSRRGGRGNAGGRGGFGRGAGRGQGATAAPPECALGTVILLWIVAVPLL</sequence>
<dbReference type="Proteomes" id="UP000308197">
    <property type="component" value="Unassembled WGS sequence"/>
</dbReference>
<name>A0A5C3NST5_9APHY</name>
<feature type="compositionally biased region" description="Polar residues" evidence="1">
    <location>
        <begin position="782"/>
        <end position="793"/>
    </location>
</feature>
<keyword evidence="3" id="KW-1185">Reference proteome</keyword>
<reference evidence="2 3" key="1">
    <citation type="journal article" date="2019" name="Nat. Ecol. Evol.">
        <title>Megaphylogeny resolves global patterns of mushroom evolution.</title>
        <authorList>
            <person name="Varga T."/>
            <person name="Krizsan K."/>
            <person name="Foldi C."/>
            <person name="Dima B."/>
            <person name="Sanchez-Garcia M."/>
            <person name="Sanchez-Ramirez S."/>
            <person name="Szollosi G.J."/>
            <person name="Szarkandi J.G."/>
            <person name="Papp V."/>
            <person name="Albert L."/>
            <person name="Andreopoulos W."/>
            <person name="Angelini C."/>
            <person name="Antonin V."/>
            <person name="Barry K.W."/>
            <person name="Bougher N.L."/>
            <person name="Buchanan P."/>
            <person name="Buyck B."/>
            <person name="Bense V."/>
            <person name="Catcheside P."/>
            <person name="Chovatia M."/>
            <person name="Cooper J."/>
            <person name="Damon W."/>
            <person name="Desjardin D."/>
            <person name="Finy P."/>
            <person name="Geml J."/>
            <person name="Haridas S."/>
            <person name="Hughes K."/>
            <person name="Justo A."/>
            <person name="Karasinski D."/>
            <person name="Kautmanova I."/>
            <person name="Kiss B."/>
            <person name="Kocsube S."/>
            <person name="Kotiranta H."/>
            <person name="LaButti K.M."/>
            <person name="Lechner B.E."/>
            <person name="Liimatainen K."/>
            <person name="Lipzen A."/>
            <person name="Lukacs Z."/>
            <person name="Mihaltcheva S."/>
            <person name="Morgado L.N."/>
            <person name="Niskanen T."/>
            <person name="Noordeloos M.E."/>
            <person name="Ohm R.A."/>
            <person name="Ortiz-Santana B."/>
            <person name="Ovrebo C."/>
            <person name="Racz N."/>
            <person name="Riley R."/>
            <person name="Savchenko A."/>
            <person name="Shiryaev A."/>
            <person name="Soop K."/>
            <person name="Spirin V."/>
            <person name="Szebenyi C."/>
            <person name="Tomsovsky M."/>
            <person name="Tulloss R.E."/>
            <person name="Uehling J."/>
            <person name="Grigoriev I.V."/>
            <person name="Vagvolgyi C."/>
            <person name="Papp T."/>
            <person name="Martin F.M."/>
            <person name="Miettinen O."/>
            <person name="Hibbett D.S."/>
            <person name="Nagy L.G."/>
        </authorList>
    </citation>
    <scope>NUCLEOTIDE SEQUENCE [LARGE SCALE GENOMIC DNA]</scope>
    <source>
        <strain evidence="2 3">HHB13444</strain>
    </source>
</reference>
<gene>
    <name evidence="2" type="ORF">K466DRAFT_570218</name>
</gene>
<feature type="region of interest" description="Disordered" evidence="1">
    <location>
        <begin position="782"/>
        <end position="827"/>
    </location>
</feature>
<dbReference type="EMBL" id="ML212024">
    <property type="protein sequence ID" value="TFK79468.1"/>
    <property type="molecule type" value="Genomic_DNA"/>
</dbReference>
<dbReference type="InParanoid" id="A0A5C3NST5"/>
<proteinExistence type="predicted"/>
<evidence type="ECO:0000313" key="3">
    <source>
        <dbReference type="Proteomes" id="UP000308197"/>
    </source>
</evidence>
<feature type="region of interest" description="Disordered" evidence="1">
    <location>
        <begin position="249"/>
        <end position="283"/>
    </location>
</feature>
<dbReference type="AlphaFoldDB" id="A0A5C3NST5"/>